<reference evidence="1" key="1">
    <citation type="journal article" date="2014" name="Front. Microbiol.">
        <title>High frequency of phylogenetically diverse reductive dehalogenase-homologous genes in deep subseafloor sedimentary metagenomes.</title>
        <authorList>
            <person name="Kawai M."/>
            <person name="Futagami T."/>
            <person name="Toyoda A."/>
            <person name="Takaki Y."/>
            <person name="Nishi S."/>
            <person name="Hori S."/>
            <person name="Arai W."/>
            <person name="Tsubouchi T."/>
            <person name="Morono Y."/>
            <person name="Uchiyama I."/>
            <person name="Ito T."/>
            <person name="Fujiyama A."/>
            <person name="Inagaki F."/>
            <person name="Takami H."/>
        </authorList>
    </citation>
    <scope>NUCLEOTIDE SEQUENCE</scope>
    <source>
        <strain evidence="1">Expedition CK06-06</strain>
    </source>
</reference>
<proteinExistence type="predicted"/>
<sequence>MDISSGQARAVADISGNGRNDLILISQDGGIYLALNQHG</sequence>
<organism evidence="1">
    <name type="scientific">marine sediment metagenome</name>
    <dbReference type="NCBI Taxonomy" id="412755"/>
    <lineage>
        <taxon>unclassified sequences</taxon>
        <taxon>metagenomes</taxon>
        <taxon>ecological metagenomes</taxon>
    </lineage>
</organism>
<name>X1HGT0_9ZZZZ</name>
<dbReference type="EMBL" id="BARU01006038">
    <property type="protein sequence ID" value="GAH44478.1"/>
    <property type="molecule type" value="Genomic_DNA"/>
</dbReference>
<protein>
    <recommendedName>
        <fullName evidence="2">VCBS repeat-containing protein</fullName>
    </recommendedName>
</protein>
<comment type="caution">
    <text evidence="1">The sequence shown here is derived from an EMBL/GenBank/DDBJ whole genome shotgun (WGS) entry which is preliminary data.</text>
</comment>
<evidence type="ECO:0000313" key="1">
    <source>
        <dbReference type="EMBL" id="GAH44478.1"/>
    </source>
</evidence>
<accession>X1HGT0</accession>
<gene>
    <name evidence="1" type="ORF">S03H2_11858</name>
</gene>
<dbReference type="AlphaFoldDB" id="X1HGT0"/>
<evidence type="ECO:0008006" key="2">
    <source>
        <dbReference type="Google" id="ProtNLM"/>
    </source>
</evidence>